<accession>A0A8E0KKW0</accession>
<evidence type="ECO:0000313" key="4">
    <source>
        <dbReference type="Proteomes" id="UP000016569"/>
    </source>
</evidence>
<feature type="compositionally biased region" description="Basic and acidic residues" evidence="1">
    <location>
        <begin position="137"/>
        <end position="156"/>
    </location>
</feature>
<sequence length="163" mass="17240">MIRPFVVVASAAALLVAACASLSPYGPQMGGSGQGYSEQRIESDRWRVTYRGVGDPGPVADYALLRAAELTLQNGDEWFEVTQRWIDGRPSQGGVRPSVSIGAGSGSYGGYRTSGVGVGLGLNISGDQPTSTVMEIRTGDGPRPDRPEVYDARSVRDSLGARY</sequence>
<feature type="chain" id="PRO_5034361346" description="Lipoprotein" evidence="2">
    <location>
        <begin position="21"/>
        <end position="163"/>
    </location>
</feature>
<comment type="caution">
    <text evidence="3">The sequence shown here is derived from an EMBL/GenBank/DDBJ whole genome shotgun (WGS) entry which is preliminary data.</text>
</comment>
<dbReference type="AlphaFoldDB" id="A0A8E0KKW0"/>
<dbReference type="PROSITE" id="PS51257">
    <property type="entry name" value="PROKAR_LIPOPROTEIN"/>
    <property type="match status" value="1"/>
</dbReference>
<organism evidence="3 4">
    <name type="scientific">Brevundimonas abyssalis TAR-001</name>
    <dbReference type="NCBI Taxonomy" id="1391729"/>
    <lineage>
        <taxon>Bacteria</taxon>
        <taxon>Pseudomonadati</taxon>
        <taxon>Pseudomonadota</taxon>
        <taxon>Alphaproteobacteria</taxon>
        <taxon>Caulobacterales</taxon>
        <taxon>Caulobacteraceae</taxon>
        <taxon>Brevundimonas</taxon>
    </lineage>
</organism>
<keyword evidence="4" id="KW-1185">Reference proteome</keyword>
<feature type="region of interest" description="Disordered" evidence="1">
    <location>
        <begin position="135"/>
        <end position="163"/>
    </location>
</feature>
<feature type="signal peptide" evidence="2">
    <location>
        <begin position="1"/>
        <end position="20"/>
    </location>
</feature>
<gene>
    <name evidence="3" type="ORF">MBEBAB_1204</name>
</gene>
<evidence type="ECO:0008006" key="5">
    <source>
        <dbReference type="Google" id="ProtNLM"/>
    </source>
</evidence>
<evidence type="ECO:0000313" key="3">
    <source>
        <dbReference type="EMBL" id="GAD58954.1"/>
    </source>
</evidence>
<dbReference type="OrthoDB" id="7172943at2"/>
<reference evidence="4" key="1">
    <citation type="journal article" date="2013" name="Genome Announc.">
        <title>Draft Genome Sequence of the Dimorphic Prosthecate Bacterium Brevundimonas abyssalis TAR-001T.</title>
        <authorList>
            <person name="Tsubouchi T."/>
            <person name="Nishi S."/>
            <person name="Usui K."/>
            <person name="Shimane Y."/>
            <person name="Takaki Y."/>
            <person name="Maruyama T."/>
            <person name="Hatada Y."/>
        </authorList>
    </citation>
    <scope>NUCLEOTIDE SEQUENCE [LARGE SCALE GENOMIC DNA]</scope>
    <source>
        <strain evidence="4">TAR-001</strain>
    </source>
</reference>
<evidence type="ECO:0000256" key="2">
    <source>
        <dbReference type="SAM" id="SignalP"/>
    </source>
</evidence>
<protein>
    <recommendedName>
        <fullName evidence="5">Lipoprotein</fullName>
    </recommendedName>
</protein>
<evidence type="ECO:0000256" key="1">
    <source>
        <dbReference type="SAM" id="MobiDB-lite"/>
    </source>
</evidence>
<dbReference type="RefSeq" id="WP_021697050.1">
    <property type="nucleotide sequence ID" value="NZ_BATC01000015.1"/>
</dbReference>
<keyword evidence="2" id="KW-0732">Signal</keyword>
<proteinExistence type="predicted"/>
<dbReference type="NCBIfam" id="NF047637">
    <property type="entry name" value="lipo_CC0125"/>
    <property type="match status" value="1"/>
</dbReference>
<dbReference type="EMBL" id="BATC01000015">
    <property type="protein sequence ID" value="GAD58954.1"/>
    <property type="molecule type" value="Genomic_DNA"/>
</dbReference>
<dbReference type="Proteomes" id="UP000016569">
    <property type="component" value="Unassembled WGS sequence"/>
</dbReference>
<name>A0A8E0KKW0_9CAUL</name>